<dbReference type="OrthoDB" id="1736837at2759"/>
<name>A0A1X7UX39_AMPQE</name>
<dbReference type="InterPro" id="IPR006620">
    <property type="entry name" value="Pro_4_hyd_alph"/>
</dbReference>
<comment type="cofactor">
    <cofactor evidence="1">
        <name>L-ascorbate</name>
        <dbReference type="ChEBI" id="CHEBI:38290"/>
    </cofactor>
</comment>
<reference evidence="8" key="1">
    <citation type="submission" date="2017-05" db="UniProtKB">
        <authorList>
            <consortium name="EnsemblMetazoa"/>
        </authorList>
    </citation>
    <scope>IDENTIFICATION</scope>
</reference>
<protein>
    <recommendedName>
        <fullName evidence="7">Fe2OG dioxygenase domain-containing protein</fullName>
    </recommendedName>
</protein>
<keyword evidence="6" id="KW-0408">Iron</keyword>
<keyword evidence="3" id="KW-0847">Vitamin C</keyword>
<dbReference type="GO" id="GO:0016705">
    <property type="term" value="F:oxidoreductase activity, acting on paired donors, with incorporation or reduction of molecular oxygen"/>
    <property type="evidence" value="ECO:0007669"/>
    <property type="project" value="InterPro"/>
</dbReference>
<dbReference type="Pfam" id="PF25238">
    <property type="entry name" value="OGFOD2-like"/>
    <property type="match status" value="1"/>
</dbReference>
<keyword evidence="4" id="KW-0223">Dioxygenase</keyword>
<dbReference type="PROSITE" id="PS51471">
    <property type="entry name" value="FE2OG_OXY"/>
    <property type="match status" value="1"/>
</dbReference>
<dbReference type="AlphaFoldDB" id="A0A1X7UX39"/>
<dbReference type="GO" id="GO:0051213">
    <property type="term" value="F:dioxygenase activity"/>
    <property type="evidence" value="ECO:0007669"/>
    <property type="project" value="UniProtKB-KW"/>
</dbReference>
<organism evidence="8">
    <name type="scientific">Amphimedon queenslandica</name>
    <name type="common">Sponge</name>
    <dbReference type="NCBI Taxonomy" id="400682"/>
    <lineage>
        <taxon>Eukaryota</taxon>
        <taxon>Metazoa</taxon>
        <taxon>Porifera</taxon>
        <taxon>Demospongiae</taxon>
        <taxon>Heteroscleromorpha</taxon>
        <taxon>Haplosclerida</taxon>
        <taxon>Niphatidae</taxon>
        <taxon>Amphimedon</taxon>
    </lineage>
</organism>
<dbReference type="InParanoid" id="A0A1X7UX39"/>
<dbReference type="EnsemblMetazoa" id="Aqu2.1.32343_001">
    <property type="protein sequence ID" value="Aqu2.1.32343_001"/>
    <property type="gene ID" value="Aqu2.1.32343"/>
</dbReference>
<dbReference type="PANTHER" id="PTHR24014:SF4">
    <property type="entry name" value="2-OXOGLUTARATE AND IRON-DEPENDENT OXYGENASE DOMAIN-CONTAINING PROTEIN 2"/>
    <property type="match status" value="1"/>
</dbReference>
<dbReference type="InterPro" id="IPR005123">
    <property type="entry name" value="Oxoglu/Fe-dep_dioxygenase_dom"/>
</dbReference>
<evidence type="ECO:0000256" key="4">
    <source>
        <dbReference type="ARBA" id="ARBA00022964"/>
    </source>
</evidence>
<evidence type="ECO:0000256" key="3">
    <source>
        <dbReference type="ARBA" id="ARBA00022896"/>
    </source>
</evidence>
<evidence type="ECO:0000313" key="8">
    <source>
        <dbReference type="EnsemblMetazoa" id="Aqu2.1.32343_001"/>
    </source>
</evidence>
<accession>A0A1X7UX39</accession>
<evidence type="ECO:0000256" key="2">
    <source>
        <dbReference type="ARBA" id="ARBA00022723"/>
    </source>
</evidence>
<evidence type="ECO:0000256" key="1">
    <source>
        <dbReference type="ARBA" id="ARBA00001961"/>
    </source>
</evidence>
<dbReference type="eggNOG" id="KOG1971">
    <property type="taxonomic scope" value="Eukaryota"/>
</dbReference>
<sequence length="341" mass="40079">MAARVNYICSCFFHRNIYLQKYKYHVHYYDEQKFIEDYSETFLRWNCTDEDLASILREVKSEVERRKNRGKEHVKRCEMVQKLYQRLDPPLYTLDESYFHSDFLRITKYCRDELSPTMEGLLQMISKEEASRVYSFPVFTDEFCRRFLDELDHFERSDLPKGRPNTMNNTGILLAELGFDDHFMNRFREHYLQPLSALLYPEWTGSSGLDSHRSHIVTYDATGPTDRTDVGLSTHFDNAEVSLSVSLGKEYSDGELYFGEMKGVVVSNPRLYPYYHKIGRGVIHRGQHMHGAMDITDGTRYNIIVWMRSSSVRNKLCPRCDQSPTLIPFEGYGDGFTKQLM</sequence>
<evidence type="ECO:0000259" key="7">
    <source>
        <dbReference type="PROSITE" id="PS51471"/>
    </source>
</evidence>
<proteinExistence type="predicted"/>
<dbReference type="SMART" id="SM00702">
    <property type="entry name" value="P4Hc"/>
    <property type="match status" value="1"/>
</dbReference>
<dbReference type="Gene3D" id="2.60.120.620">
    <property type="entry name" value="q2cbj1_9rhob like domain"/>
    <property type="match status" value="1"/>
</dbReference>
<dbReference type="PANTHER" id="PTHR24014">
    <property type="entry name" value="2-OXOGLUTARATE AND IRON-DEPENDENT OXYGENASE DOMAIN-CONTAINING PROTEIN 2"/>
    <property type="match status" value="1"/>
</dbReference>
<keyword evidence="2" id="KW-0479">Metal-binding</keyword>
<evidence type="ECO:0000256" key="5">
    <source>
        <dbReference type="ARBA" id="ARBA00023002"/>
    </source>
</evidence>
<feature type="domain" description="Fe2OG dioxygenase" evidence="7">
    <location>
        <begin position="208"/>
        <end position="309"/>
    </location>
</feature>
<evidence type="ECO:0000256" key="6">
    <source>
        <dbReference type="ARBA" id="ARBA00023004"/>
    </source>
</evidence>
<dbReference type="GO" id="GO:0031418">
    <property type="term" value="F:L-ascorbic acid binding"/>
    <property type="evidence" value="ECO:0007669"/>
    <property type="project" value="UniProtKB-KW"/>
</dbReference>
<dbReference type="GO" id="GO:0005506">
    <property type="term" value="F:iron ion binding"/>
    <property type="evidence" value="ECO:0007669"/>
    <property type="project" value="InterPro"/>
</dbReference>
<keyword evidence="5" id="KW-0560">Oxidoreductase</keyword>